<evidence type="ECO:0000313" key="4">
    <source>
        <dbReference type="EMBL" id="AKS40783.1"/>
    </source>
</evidence>
<dbReference type="PIRSF" id="PIRSF028756">
    <property type="entry name" value="PPK2_prd"/>
    <property type="match status" value="1"/>
</dbReference>
<organism evidence="4 5">
    <name type="scientific">Wenzhouxiangella marina</name>
    <dbReference type="NCBI Taxonomy" id="1579979"/>
    <lineage>
        <taxon>Bacteria</taxon>
        <taxon>Pseudomonadati</taxon>
        <taxon>Pseudomonadota</taxon>
        <taxon>Gammaproteobacteria</taxon>
        <taxon>Chromatiales</taxon>
        <taxon>Wenzhouxiangellaceae</taxon>
        <taxon>Wenzhouxiangella</taxon>
    </lineage>
</organism>
<evidence type="ECO:0000256" key="3">
    <source>
        <dbReference type="ARBA" id="ARBA00022777"/>
    </source>
</evidence>
<dbReference type="InterPro" id="IPR027417">
    <property type="entry name" value="P-loop_NTPase"/>
</dbReference>
<dbReference type="GO" id="GO:0008976">
    <property type="term" value="F:polyphosphate kinase activity"/>
    <property type="evidence" value="ECO:0007669"/>
    <property type="project" value="InterPro"/>
</dbReference>
<dbReference type="PANTHER" id="PTHR34383">
    <property type="entry name" value="POLYPHOSPHATE:AMP PHOSPHOTRANSFERASE-RELATED"/>
    <property type="match status" value="1"/>
</dbReference>
<dbReference type="InterPro" id="IPR022488">
    <property type="entry name" value="PPK2-related"/>
</dbReference>
<evidence type="ECO:0000256" key="2">
    <source>
        <dbReference type="ARBA" id="ARBA00022679"/>
    </source>
</evidence>
<sequence>MARLEQLDQEVDVDKDRYRRELDAWQYDLLSLQQSVLRDGGRMIVNIEGMDAAGKGGAIRRLVKRLDPRGYKVYRIGAPERWEQEKHYLYRFWTKVPSPGELVIFDRSWYGRVLVERIEGFASPERWRQAYREINEFEASLVNDGVILRKLWFHVAPDEQLRRFEARLADPYKSWKMTDEDWRNRAKWDQYTEAAEEMFERTDTPAAPWTLIAANSKRHARLTALETVANALAGEAARRQLETHPLKLARPLP</sequence>
<dbReference type="RefSeq" id="WP_049724465.1">
    <property type="nucleotide sequence ID" value="NZ_CP012154.1"/>
</dbReference>
<evidence type="ECO:0000256" key="1">
    <source>
        <dbReference type="ARBA" id="ARBA00009924"/>
    </source>
</evidence>
<dbReference type="Gene3D" id="3.40.50.300">
    <property type="entry name" value="P-loop containing nucleotide triphosphate hydrolases"/>
    <property type="match status" value="1"/>
</dbReference>
<accession>A0A0K0XSX1</accession>
<reference evidence="4 5" key="1">
    <citation type="submission" date="2015-07" db="EMBL/GenBank/DDBJ databases">
        <authorList>
            <person name="Noorani M."/>
        </authorList>
    </citation>
    <scope>NUCLEOTIDE SEQUENCE [LARGE SCALE GENOMIC DNA]</scope>
    <source>
        <strain evidence="4 5">KCTC 42284</strain>
    </source>
</reference>
<name>A0A0K0XSX1_9GAMM</name>
<dbReference type="STRING" id="1579979.WM2015_400"/>
<dbReference type="Proteomes" id="UP000066624">
    <property type="component" value="Chromosome"/>
</dbReference>
<dbReference type="PANTHER" id="PTHR34383:SF3">
    <property type="entry name" value="POLYPHOSPHATE:AMP PHOSPHOTRANSFERASE"/>
    <property type="match status" value="1"/>
</dbReference>
<dbReference type="SUPFAM" id="SSF52540">
    <property type="entry name" value="P-loop containing nucleoside triphosphate hydrolases"/>
    <property type="match status" value="1"/>
</dbReference>
<dbReference type="PATRIC" id="fig|1579979.3.peg.404"/>
<keyword evidence="5" id="KW-1185">Reference proteome</keyword>
<comment type="similarity">
    <text evidence="1">Belongs to the polyphosphate kinase 2 (PPK2) family. Class I subfamily.</text>
</comment>
<dbReference type="OrthoDB" id="9775224at2"/>
<dbReference type="Pfam" id="PF03976">
    <property type="entry name" value="PPK2"/>
    <property type="match status" value="1"/>
</dbReference>
<protein>
    <submittedName>
        <fullName evidence="4">UDP-galactose-lipid carrier transferase MED92</fullName>
    </submittedName>
</protein>
<keyword evidence="3" id="KW-0418">Kinase</keyword>
<dbReference type="EMBL" id="CP012154">
    <property type="protein sequence ID" value="AKS40783.1"/>
    <property type="molecule type" value="Genomic_DNA"/>
</dbReference>
<proteinExistence type="inferred from homology"/>
<gene>
    <name evidence="4" type="ORF">WM2015_400</name>
</gene>
<keyword evidence="2 4" id="KW-0808">Transferase</keyword>
<dbReference type="InterPro" id="IPR016898">
    <property type="entry name" value="Polyphosphate_phosphotransfera"/>
</dbReference>
<evidence type="ECO:0000313" key="5">
    <source>
        <dbReference type="Proteomes" id="UP000066624"/>
    </source>
</evidence>
<dbReference type="KEGG" id="wma:WM2015_400"/>
<dbReference type="AlphaFoldDB" id="A0A0K0XSX1"/>